<dbReference type="InterPro" id="IPR025659">
    <property type="entry name" value="Tubby-like_C"/>
</dbReference>
<dbReference type="InterPro" id="IPR000007">
    <property type="entry name" value="Tubby_C"/>
</dbReference>
<accession>A0ABQ9XIY0</accession>
<dbReference type="Proteomes" id="UP001281761">
    <property type="component" value="Unassembled WGS sequence"/>
</dbReference>
<proteinExistence type="inferred from homology"/>
<evidence type="ECO:0000256" key="1">
    <source>
        <dbReference type="ARBA" id="ARBA00007129"/>
    </source>
</evidence>
<evidence type="ECO:0000313" key="4">
    <source>
        <dbReference type="Proteomes" id="UP001281761"/>
    </source>
</evidence>
<comment type="similarity">
    <text evidence="1">Belongs to the TUB family.</text>
</comment>
<dbReference type="Gene3D" id="3.20.90.10">
    <property type="entry name" value="Tubby Protein, Chain A"/>
    <property type="match status" value="1"/>
</dbReference>
<dbReference type="SUPFAM" id="SSF54518">
    <property type="entry name" value="Tubby C-terminal domain-like"/>
    <property type="match status" value="1"/>
</dbReference>
<keyword evidence="4" id="KW-1185">Reference proteome</keyword>
<comment type="caution">
    <text evidence="3">The sequence shown here is derived from an EMBL/GenBank/DDBJ whole genome shotgun (WGS) entry which is preliminary data.</text>
</comment>
<dbReference type="Pfam" id="PF01167">
    <property type="entry name" value="Tub"/>
    <property type="match status" value="1"/>
</dbReference>
<reference evidence="3 4" key="1">
    <citation type="journal article" date="2022" name="bioRxiv">
        <title>Genomics of Preaxostyla Flagellates Illuminates Evolutionary Transitions and the Path Towards Mitochondrial Loss.</title>
        <authorList>
            <person name="Novak L.V.F."/>
            <person name="Treitli S.C."/>
            <person name="Pyrih J."/>
            <person name="Halakuc P."/>
            <person name="Pipaliya S.V."/>
            <person name="Vacek V."/>
            <person name="Brzon O."/>
            <person name="Soukal P."/>
            <person name="Eme L."/>
            <person name="Dacks J.B."/>
            <person name="Karnkowska A."/>
            <person name="Elias M."/>
            <person name="Hampl V."/>
        </authorList>
    </citation>
    <scope>NUCLEOTIDE SEQUENCE [LARGE SCALE GENOMIC DNA]</scope>
    <source>
        <strain evidence="3">NAU3</strain>
        <tissue evidence="3">Gut</tissue>
    </source>
</reference>
<organism evidence="3 4">
    <name type="scientific">Blattamonas nauphoetae</name>
    <dbReference type="NCBI Taxonomy" id="2049346"/>
    <lineage>
        <taxon>Eukaryota</taxon>
        <taxon>Metamonada</taxon>
        <taxon>Preaxostyla</taxon>
        <taxon>Oxymonadida</taxon>
        <taxon>Blattamonas</taxon>
    </lineage>
</organism>
<evidence type="ECO:0000259" key="2">
    <source>
        <dbReference type="Pfam" id="PF01167"/>
    </source>
</evidence>
<dbReference type="PANTHER" id="PTHR16517:SF7">
    <property type="entry name" value="PROTEIN KING TUBBY"/>
    <property type="match status" value="1"/>
</dbReference>
<gene>
    <name evidence="3" type="ORF">BLNAU_13091</name>
</gene>
<dbReference type="PANTHER" id="PTHR16517">
    <property type="entry name" value="TUBBY-RELATED"/>
    <property type="match status" value="1"/>
</dbReference>
<dbReference type="PRINTS" id="PR01573">
    <property type="entry name" value="SUPERTUBBY"/>
</dbReference>
<evidence type="ECO:0000313" key="3">
    <source>
        <dbReference type="EMBL" id="KAK2951991.1"/>
    </source>
</evidence>
<name>A0ABQ9XIY0_9EUKA</name>
<sequence length="400" mass="44845">MSGVSPAENALLALQSRMKYVSETEGFSVSTSSYRSELTDKIAFGPDCPVYPIPDAVASLVADDNPNTTMDKHCAQIPFTFVSKAKAEQAGKYRRYRYIVKHSEEDLAKANSTDVVKAEVAKIESTPSSLKNPEAALTGQTQSMTFAPRTLNLDDIPTFVKNTIPPGTMLRCTITRKKGMFPTYEITTDDTKKFLLAAKRRPNDGYLISLNATDISKTSKHYQGKLKTLSTNSFILYSTGKKPSELTEEMRQAGQKFRMREEYVHIEFPREKAYRSMYVHLGKVDEASLKRAEIRPSTKRQDIEHLIKTQDPNLVKLSTRIPRKDPNTGVLRIEFHGRAAVASVKNHQLVLGEQTSQPDSIIPTIFLFGKMGDNKFSCDFTFPLCPLQAFGIALSLFEYE</sequence>
<feature type="domain" description="Tubby C-terminal" evidence="2">
    <location>
        <begin position="161"/>
        <end position="398"/>
    </location>
</feature>
<protein>
    <submittedName>
        <fullName evidence="3">Tubby protein like protein</fullName>
    </submittedName>
</protein>
<dbReference type="EMBL" id="JARBJD010000110">
    <property type="protein sequence ID" value="KAK2951991.1"/>
    <property type="molecule type" value="Genomic_DNA"/>
</dbReference>